<evidence type="ECO:0000256" key="9">
    <source>
        <dbReference type="ARBA" id="ARBA00023242"/>
    </source>
</evidence>
<dbReference type="SMART" id="SM00541">
    <property type="entry name" value="FYRN"/>
    <property type="match status" value="1"/>
</dbReference>
<dbReference type="InterPro" id="IPR001214">
    <property type="entry name" value="SET_dom"/>
</dbReference>
<feature type="region of interest" description="Disordered" evidence="12">
    <location>
        <begin position="139"/>
        <end position="192"/>
    </location>
</feature>
<evidence type="ECO:0000256" key="11">
    <source>
        <dbReference type="ARBA" id="ARBA00049353"/>
    </source>
</evidence>
<dbReference type="SMART" id="SM00317">
    <property type="entry name" value="SET"/>
    <property type="match status" value="1"/>
</dbReference>
<evidence type="ECO:0000256" key="4">
    <source>
        <dbReference type="ARBA" id="ARBA00022737"/>
    </source>
</evidence>
<dbReference type="InterPro" id="IPR003889">
    <property type="entry name" value="FYrich_C"/>
</dbReference>
<evidence type="ECO:0000256" key="12">
    <source>
        <dbReference type="SAM" id="MobiDB-lite"/>
    </source>
</evidence>
<feature type="region of interest" description="Disordered" evidence="12">
    <location>
        <begin position="210"/>
        <end position="230"/>
    </location>
</feature>
<comment type="catalytic activity">
    <reaction evidence="11">
        <text>L-lysyl(4)-[histone H3] + S-adenosyl-L-methionine = N(6)-methyl-L-lysyl(4)-[histone H3] + S-adenosyl-L-homocysteine + H(+)</text>
        <dbReference type="Rhea" id="RHEA:60264"/>
        <dbReference type="Rhea" id="RHEA-COMP:15543"/>
        <dbReference type="Rhea" id="RHEA-COMP:15547"/>
        <dbReference type="ChEBI" id="CHEBI:15378"/>
        <dbReference type="ChEBI" id="CHEBI:29969"/>
        <dbReference type="ChEBI" id="CHEBI:57856"/>
        <dbReference type="ChEBI" id="CHEBI:59789"/>
        <dbReference type="ChEBI" id="CHEBI:61929"/>
        <dbReference type="EC" id="2.1.1.364"/>
    </reaction>
    <physiologicalReaction direction="left-to-right" evidence="11">
        <dbReference type="Rhea" id="RHEA:60265"/>
    </physiologicalReaction>
</comment>
<keyword evidence="9" id="KW-0539">Nucleus</keyword>
<keyword evidence="5" id="KW-0863">Zinc-finger</keyword>
<keyword evidence="7" id="KW-0805">Transcription regulation</keyword>
<comment type="subcellular location">
    <subcellularLocation>
        <location evidence="1">Nucleus</location>
    </subcellularLocation>
</comment>
<feature type="compositionally biased region" description="Polar residues" evidence="12">
    <location>
        <begin position="34"/>
        <end position="58"/>
    </location>
</feature>
<evidence type="ECO:0000259" key="13">
    <source>
        <dbReference type="PROSITE" id="PS50280"/>
    </source>
</evidence>
<protein>
    <recommendedName>
        <fullName evidence="10">[histone H3]-lysine(4) N-methyltransferase</fullName>
        <ecNumber evidence="10">2.1.1.364</ecNumber>
    </recommendedName>
</protein>
<dbReference type="Gene3D" id="3.30.40.10">
    <property type="entry name" value="Zinc/RING finger domain, C3HC4 (zinc finger)"/>
    <property type="match status" value="1"/>
</dbReference>
<dbReference type="AlphaFoldDB" id="A0A7J5XHT9"/>
<dbReference type="Proteomes" id="UP000518266">
    <property type="component" value="Unassembled WGS sequence"/>
</dbReference>
<dbReference type="EC" id="2.1.1.364" evidence="10"/>
<organism evidence="14 15">
    <name type="scientific">Dissostichus mawsoni</name>
    <name type="common">Antarctic cod</name>
    <dbReference type="NCBI Taxonomy" id="36200"/>
    <lineage>
        <taxon>Eukaryota</taxon>
        <taxon>Metazoa</taxon>
        <taxon>Chordata</taxon>
        <taxon>Craniata</taxon>
        <taxon>Vertebrata</taxon>
        <taxon>Euteleostomi</taxon>
        <taxon>Actinopterygii</taxon>
        <taxon>Neopterygii</taxon>
        <taxon>Teleostei</taxon>
        <taxon>Neoteleostei</taxon>
        <taxon>Acanthomorphata</taxon>
        <taxon>Eupercaria</taxon>
        <taxon>Perciformes</taxon>
        <taxon>Notothenioidei</taxon>
        <taxon>Nototheniidae</taxon>
        <taxon>Dissostichus</taxon>
    </lineage>
</organism>
<dbReference type="PROSITE" id="PS50280">
    <property type="entry name" value="SET"/>
    <property type="match status" value="1"/>
</dbReference>
<keyword evidence="15" id="KW-1185">Reference proteome</keyword>
<feature type="compositionally biased region" description="Low complexity" evidence="12">
    <location>
        <begin position="1038"/>
        <end position="1052"/>
    </location>
</feature>
<evidence type="ECO:0000313" key="14">
    <source>
        <dbReference type="EMBL" id="KAF3836655.1"/>
    </source>
</evidence>
<dbReference type="GO" id="GO:0008270">
    <property type="term" value="F:zinc ion binding"/>
    <property type="evidence" value="ECO:0007669"/>
    <property type="project" value="UniProtKB-KW"/>
</dbReference>
<feature type="region of interest" description="Disordered" evidence="12">
    <location>
        <begin position="1"/>
        <end position="101"/>
    </location>
</feature>
<evidence type="ECO:0000256" key="3">
    <source>
        <dbReference type="ARBA" id="ARBA00022723"/>
    </source>
</evidence>
<sequence>MSLYSDVLPDDRQKKRSRTPLSSDDITAPPTPARSDTSCSTPPRASLDQSEFSFSVSPALSGLAPSSELERQLSVTQRGPAPLGRMEVKQERVEGGSCGGGVIKMEDCGGGDGFFSPSPLHGGGDGGKELLRHLLKEKTSPETLQSPGAARRLPSNDSVRSEEEEGPGMHGNVTRPTRERTSEKQEEEERRGAPLLLILLRAAVCSPPHGACSGGRSEPLPPYGSSSLGSDSRLTGSFGNGCLEESLITTLPSYTRYYYYSTSYTRGSHQLLLYPHIQVTPPPPRPRCLPPPPPPRQKHINGFASTEELQRKEVKGVKQKGEELLGLNHASKTVDSDAEVSRYPDLSFIKLEPPSPCPSPTLPIMPCAWGKEVKVEPHHQAPPCSNTDLVTIAITLNPVAAQSVASVMAAVAELLRVPVPTDYQLSRPPGPPGPECNALALLAGVRVPLPQGSAVSRMQRPPPATGNTGIRMDYIQHGVPSAAAARTQCCSYCKEGQPRATRMMFCSTNCSSLFNSDVQSRASNKYTSNMSTIAVHSLLLPPSSPTPSSSPPLSFPPAAAITTETRPRMDSLKVKVKLKPRPRAVPGGEESNRSGKRTKCCRWRRWSFNITLSRGPCTPNEAVSMPTEEEVDVLLKKLGTSGDAASVTSRETDAGALINVELALRRSLTLRCAHCQRRGATSGCNRLRCTNTYHFSCALRAHCTFFKWRSHGRGRASDRCSSSGSSPLPCDPPVLLLSDPYDCELRCFAVFRRVFVQRDEARQIAAVVQRGGGPHTFRVGALLFHAIGRLLPLQMRRFHNKTAIFPIGYRADRIYWSMRNSNRRCKYLCCVEEQEGRPLFKVLEPVSQLRVSSGTLKLFPVYLKGEDLFGLTTSAVTRIIESGSVGSIVGRCPASPLSGGVTGGGGAPGETLQGPQYRRMTSEWKTNVYLARSRIQGLGLYAARDMEKCTMMIEYIGTIIRSEVANRKERLYEAQNRGVYMFRIDNDFVIDATITGGPARYINHSCSPNCITEVVSVEKENKIIISSADASRGERSCRTTTSSTWRTTSTKSPVTAEPSTAGSVFSLSVRTVYRRLSVFLLSHLKICVMFFVFGKMWNLI</sequence>
<evidence type="ECO:0000256" key="5">
    <source>
        <dbReference type="ARBA" id="ARBA00022771"/>
    </source>
</evidence>
<reference evidence="14 15" key="1">
    <citation type="submission" date="2020-03" db="EMBL/GenBank/DDBJ databases">
        <title>Dissostichus mawsoni Genome sequencing and assembly.</title>
        <authorList>
            <person name="Park H."/>
        </authorList>
    </citation>
    <scope>NUCLEOTIDE SEQUENCE [LARGE SCALE GENOMIC DNA]</scope>
    <source>
        <strain evidence="14">DM0001</strain>
        <tissue evidence="14">Muscle</tissue>
    </source>
</reference>
<dbReference type="Pfam" id="PF05964">
    <property type="entry name" value="FYRN"/>
    <property type="match status" value="1"/>
</dbReference>
<gene>
    <name evidence="14" type="ORF">F7725_029213</name>
</gene>
<keyword evidence="4" id="KW-0677">Repeat</keyword>
<accession>A0A7J5XHT9</accession>
<keyword evidence="2" id="KW-0597">Phosphoprotein</keyword>
<dbReference type="EMBL" id="JAAKFY010000024">
    <property type="protein sequence ID" value="KAF3836655.1"/>
    <property type="molecule type" value="Genomic_DNA"/>
</dbReference>
<dbReference type="GO" id="GO:0003713">
    <property type="term" value="F:transcription coactivator activity"/>
    <property type="evidence" value="ECO:0007669"/>
    <property type="project" value="TreeGrafter"/>
</dbReference>
<feature type="domain" description="SET" evidence="13">
    <location>
        <begin position="926"/>
        <end position="1041"/>
    </location>
</feature>
<evidence type="ECO:0000256" key="1">
    <source>
        <dbReference type="ARBA" id="ARBA00004123"/>
    </source>
</evidence>
<dbReference type="Gene3D" id="3.30.160.360">
    <property type="match status" value="1"/>
</dbReference>
<evidence type="ECO:0000256" key="10">
    <source>
        <dbReference type="ARBA" id="ARBA00023620"/>
    </source>
</evidence>
<dbReference type="SUPFAM" id="SSF82199">
    <property type="entry name" value="SET domain"/>
    <property type="match status" value="1"/>
</dbReference>
<dbReference type="InterPro" id="IPR046341">
    <property type="entry name" value="SET_dom_sf"/>
</dbReference>
<keyword evidence="6" id="KW-0862">Zinc</keyword>
<evidence type="ECO:0000313" key="15">
    <source>
        <dbReference type="Proteomes" id="UP000518266"/>
    </source>
</evidence>
<dbReference type="GO" id="GO:0045944">
    <property type="term" value="P:positive regulation of transcription by RNA polymerase II"/>
    <property type="evidence" value="ECO:0007669"/>
    <property type="project" value="TreeGrafter"/>
</dbReference>
<dbReference type="GO" id="GO:0140945">
    <property type="term" value="F:histone H3K4 monomethyltransferase activity"/>
    <property type="evidence" value="ECO:0007669"/>
    <property type="project" value="UniProtKB-EC"/>
</dbReference>
<dbReference type="OrthoDB" id="308383at2759"/>
<name>A0A7J5XHT9_DISMA</name>
<keyword evidence="3" id="KW-0479">Metal-binding</keyword>
<evidence type="ECO:0000256" key="7">
    <source>
        <dbReference type="ARBA" id="ARBA00023015"/>
    </source>
</evidence>
<proteinExistence type="predicted"/>
<dbReference type="GO" id="GO:0044666">
    <property type="term" value="C:MLL3/4 complex"/>
    <property type="evidence" value="ECO:0007669"/>
    <property type="project" value="TreeGrafter"/>
</dbReference>
<feature type="compositionally biased region" description="Basic and acidic residues" evidence="12">
    <location>
        <begin position="176"/>
        <end position="192"/>
    </location>
</feature>
<evidence type="ECO:0000256" key="2">
    <source>
        <dbReference type="ARBA" id="ARBA00022553"/>
    </source>
</evidence>
<dbReference type="Gene3D" id="2.170.270.10">
    <property type="entry name" value="SET domain"/>
    <property type="match status" value="1"/>
</dbReference>
<dbReference type="PROSITE" id="PS51542">
    <property type="entry name" value="FYRN"/>
    <property type="match status" value="1"/>
</dbReference>
<feature type="region of interest" description="Disordered" evidence="12">
    <location>
        <begin position="1034"/>
        <end position="1054"/>
    </location>
</feature>
<dbReference type="Pfam" id="PF13771">
    <property type="entry name" value="zf-HC5HC2H"/>
    <property type="match status" value="1"/>
</dbReference>
<evidence type="ECO:0000256" key="6">
    <source>
        <dbReference type="ARBA" id="ARBA00022833"/>
    </source>
</evidence>
<dbReference type="InterPro" id="IPR003888">
    <property type="entry name" value="FYrich_N"/>
</dbReference>
<dbReference type="Pfam" id="PF05965">
    <property type="entry name" value="FYRC"/>
    <property type="match status" value="1"/>
</dbReference>
<dbReference type="Pfam" id="PF00856">
    <property type="entry name" value="SET"/>
    <property type="match status" value="1"/>
</dbReference>
<keyword evidence="8" id="KW-0804">Transcription</keyword>
<comment type="caution">
    <text evidence="14">The sequence shown here is derived from an EMBL/GenBank/DDBJ whole genome shotgun (WGS) entry which is preliminary data.</text>
</comment>
<dbReference type="PANTHER" id="PTHR45888:SF1">
    <property type="entry name" value="HISTONE-LYSINE N-METHYLTRANSFERASE 2C"/>
    <property type="match status" value="1"/>
</dbReference>
<dbReference type="InterPro" id="IPR013083">
    <property type="entry name" value="Znf_RING/FYVE/PHD"/>
</dbReference>
<evidence type="ECO:0000256" key="8">
    <source>
        <dbReference type="ARBA" id="ARBA00023163"/>
    </source>
</evidence>
<dbReference type="PANTHER" id="PTHR45888">
    <property type="entry name" value="HL01030P-RELATED"/>
    <property type="match status" value="1"/>
</dbReference>